<feature type="binding site" evidence="7">
    <location>
        <position position="197"/>
    </location>
    <ligand>
        <name>Zn(2+)</name>
        <dbReference type="ChEBI" id="CHEBI:29105"/>
        <label>2</label>
    </ligand>
</feature>
<dbReference type="InterPro" id="IPR017141">
    <property type="entry name" value="Pept_M20_carboxypep"/>
</dbReference>
<accession>A0A9P8TCN1</accession>
<dbReference type="OrthoDB" id="3064516at2759"/>
<feature type="transmembrane region" description="Helical" evidence="8">
    <location>
        <begin position="18"/>
        <end position="39"/>
    </location>
</feature>
<evidence type="ECO:0000256" key="1">
    <source>
        <dbReference type="ARBA" id="ARBA00006247"/>
    </source>
</evidence>
<sequence>MPIYLDQPKKKSFNGIRWLLTTVGLISLLYITNSIYRLYDNASFHSYDKSSKLPPNPFKDKARLKPTNSKAFDILNDFKYREKSLKFLQDAIKIPTEVFDDSIHPNKDLKDWSKFLEFHKYLEKSFPLVFSKLQVTKINKLGLIIEYPGLKPDLKPLVLTAHQDVVPVDIDSLDRWSYPPFDAVFDGEYLWGRGSGDTKSLLIGLFETFELLLQDDFQPNRTIIISAGYDEESIGRYDGAVSLSAWLEEKYGEAYALVDEGGAVSQVKGVENHYFAQPGIVEKGYIDVYFELFVEGGHSSIPFDHSAIGITSDLVRYIENDPYNATLTADNPILYYFRSLAEIEQFDIDDELRHQFLHAQYDDEARDGLLSYLTSSRTTEYTVKTSQAIDIIHAGVKINAIPEYLKLGINHRIALGSTVDDILNNLISKTREISEKFNLDLYLQNNSIIIENDNSQGSFNISWNQPINPSPISNTLGDKTWEIFASSIKSTFEENILPKNSTLDVVPNLVVAYTDSSRYYGLTNNIYRFSGHISPFFNSHAINEHIKFDGHIETIAYLYDYIQTVQEFDS</sequence>
<feature type="binding site" evidence="7">
    <location>
        <position position="197"/>
    </location>
    <ligand>
        <name>Zn(2+)</name>
        <dbReference type="ChEBI" id="CHEBI:29105"/>
        <label>1</label>
    </ligand>
</feature>
<proteinExistence type="inferred from homology"/>
<keyword evidence="8" id="KW-0472">Membrane</keyword>
<evidence type="ECO:0000256" key="3">
    <source>
        <dbReference type="ARBA" id="ARBA00022723"/>
    </source>
</evidence>
<keyword evidence="8" id="KW-1133">Transmembrane helix</keyword>
<dbReference type="GO" id="GO:0000328">
    <property type="term" value="C:fungal-type vacuole lumen"/>
    <property type="evidence" value="ECO:0007669"/>
    <property type="project" value="TreeGrafter"/>
</dbReference>
<evidence type="ECO:0000313" key="11">
    <source>
        <dbReference type="Proteomes" id="UP000769528"/>
    </source>
</evidence>
<dbReference type="InterPro" id="IPR047177">
    <property type="entry name" value="Pept_M20A"/>
</dbReference>
<feature type="binding site" evidence="7">
    <location>
        <position position="162"/>
    </location>
    <ligand>
        <name>Zn(2+)</name>
        <dbReference type="ChEBI" id="CHEBI:29105"/>
        <label>2</label>
    </ligand>
</feature>
<dbReference type="InterPro" id="IPR011650">
    <property type="entry name" value="Peptidase_M20_dimer"/>
</dbReference>
<dbReference type="GO" id="GO:0046872">
    <property type="term" value="F:metal ion binding"/>
    <property type="evidence" value="ECO:0007669"/>
    <property type="project" value="UniProtKB-KW"/>
</dbReference>
<protein>
    <recommendedName>
        <fullName evidence="9">Peptidase M20 dimerisation domain-containing protein</fullName>
    </recommendedName>
</protein>
<name>A0A9P8TCN1_9ASCO</name>
<keyword evidence="5 7" id="KW-0862">Zinc</keyword>
<organism evidence="10 11">
    <name type="scientific">Wickerhamomyces mucosus</name>
    <dbReference type="NCBI Taxonomy" id="1378264"/>
    <lineage>
        <taxon>Eukaryota</taxon>
        <taxon>Fungi</taxon>
        <taxon>Dikarya</taxon>
        <taxon>Ascomycota</taxon>
        <taxon>Saccharomycotina</taxon>
        <taxon>Saccharomycetes</taxon>
        <taxon>Phaffomycetales</taxon>
        <taxon>Wickerhamomycetaceae</taxon>
        <taxon>Wickerhamomyces</taxon>
    </lineage>
</organism>
<feature type="active site" description="Proton acceptor" evidence="6">
    <location>
        <position position="231"/>
    </location>
</feature>
<evidence type="ECO:0000256" key="8">
    <source>
        <dbReference type="SAM" id="Phobius"/>
    </source>
</evidence>
<keyword evidence="11" id="KW-1185">Reference proteome</keyword>
<evidence type="ECO:0000256" key="4">
    <source>
        <dbReference type="ARBA" id="ARBA00022801"/>
    </source>
</evidence>
<dbReference type="Pfam" id="PF07687">
    <property type="entry name" value="M20_dimer"/>
    <property type="match status" value="1"/>
</dbReference>
<dbReference type="SUPFAM" id="SSF55031">
    <property type="entry name" value="Bacterial exopeptidase dimerisation domain"/>
    <property type="match status" value="1"/>
</dbReference>
<gene>
    <name evidence="10" type="ORF">WICMUC_003129</name>
</gene>
<dbReference type="GO" id="GO:0004181">
    <property type="term" value="F:metallocarboxypeptidase activity"/>
    <property type="evidence" value="ECO:0007669"/>
    <property type="project" value="InterPro"/>
</dbReference>
<keyword evidence="2" id="KW-0645">Protease</keyword>
<feature type="binding site" evidence="7">
    <location>
        <position position="540"/>
    </location>
    <ligand>
        <name>Zn(2+)</name>
        <dbReference type="ChEBI" id="CHEBI:29105"/>
        <label>1</label>
    </ligand>
</feature>
<dbReference type="GO" id="GO:0051603">
    <property type="term" value="P:proteolysis involved in protein catabolic process"/>
    <property type="evidence" value="ECO:0007669"/>
    <property type="project" value="TreeGrafter"/>
</dbReference>
<evidence type="ECO:0000259" key="9">
    <source>
        <dbReference type="Pfam" id="PF07687"/>
    </source>
</evidence>
<dbReference type="AlphaFoldDB" id="A0A9P8TCN1"/>
<feature type="active site" evidence="6">
    <location>
        <position position="164"/>
    </location>
</feature>
<dbReference type="InterPro" id="IPR036264">
    <property type="entry name" value="Bact_exopeptidase_dim_dom"/>
</dbReference>
<reference evidence="10" key="1">
    <citation type="journal article" date="2021" name="Open Biol.">
        <title>Shared evolutionary footprints suggest mitochondrial oxidative damage underlies multiple complex I losses in fungi.</title>
        <authorList>
            <person name="Schikora-Tamarit M.A."/>
            <person name="Marcet-Houben M."/>
            <person name="Nosek J."/>
            <person name="Gabaldon T."/>
        </authorList>
    </citation>
    <scope>NUCLEOTIDE SEQUENCE</scope>
    <source>
        <strain evidence="10">CBS6341</strain>
    </source>
</reference>
<dbReference type="PANTHER" id="PTHR45962:SF1">
    <property type="entry name" value="N-FATTY-ACYL-AMINO ACID SYNTHASE_HYDROLASE PM20D1"/>
    <property type="match status" value="1"/>
</dbReference>
<feature type="binding site" evidence="7">
    <location>
        <position position="259"/>
    </location>
    <ligand>
        <name>Zn(2+)</name>
        <dbReference type="ChEBI" id="CHEBI:29105"/>
        <label>2</label>
    </ligand>
</feature>
<evidence type="ECO:0000256" key="7">
    <source>
        <dbReference type="PIRSR" id="PIRSR037217-2"/>
    </source>
</evidence>
<evidence type="ECO:0000256" key="2">
    <source>
        <dbReference type="ARBA" id="ARBA00022670"/>
    </source>
</evidence>
<dbReference type="EMBL" id="JAEUBF010000845">
    <property type="protein sequence ID" value="KAH3674583.1"/>
    <property type="molecule type" value="Genomic_DNA"/>
</dbReference>
<comment type="caution">
    <text evidence="10">The sequence shown here is derived from an EMBL/GenBank/DDBJ whole genome shotgun (WGS) entry which is preliminary data.</text>
</comment>
<evidence type="ECO:0000313" key="10">
    <source>
        <dbReference type="EMBL" id="KAH3674583.1"/>
    </source>
</evidence>
<evidence type="ECO:0000256" key="6">
    <source>
        <dbReference type="PIRSR" id="PIRSR037217-1"/>
    </source>
</evidence>
<dbReference type="Gene3D" id="3.40.630.10">
    <property type="entry name" value="Zn peptidases"/>
    <property type="match status" value="1"/>
</dbReference>
<keyword evidence="4" id="KW-0378">Hydrolase</keyword>
<keyword evidence="8" id="KW-0812">Transmembrane</keyword>
<dbReference type="PIRSF" id="PIRSF037217">
    <property type="entry name" value="Carboxypeptidase_S"/>
    <property type="match status" value="1"/>
</dbReference>
<reference evidence="10" key="2">
    <citation type="submission" date="2021-01" db="EMBL/GenBank/DDBJ databases">
        <authorList>
            <person name="Schikora-Tamarit M.A."/>
        </authorList>
    </citation>
    <scope>NUCLEOTIDE SEQUENCE</scope>
    <source>
        <strain evidence="10">CBS6341</strain>
    </source>
</reference>
<feature type="binding site" evidence="7">
    <location>
        <position position="232"/>
    </location>
    <ligand>
        <name>Zn(2+)</name>
        <dbReference type="ChEBI" id="CHEBI:29105"/>
        <label>1</label>
    </ligand>
</feature>
<feature type="domain" description="Peptidase M20 dimerisation" evidence="9">
    <location>
        <begin position="329"/>
        <end position="432"/>
    </location>
</feature>
<dbReference type="Proteomes" id="UP000769528">
    <property type="component" value="Unassembled WGS sequence"/>
</dbReference>
<evidence type="ECO:0000256" key="5">
    <source>
        <dbReference type="ARBA" id="ARBA00022833"/>
    </source>
</evidence>
<dbReference type="SUPFAM" id="SSF53187">
    <property type="entry name" value="Zn-dependent exopeptidases"/>
    <property type="match status" value="1"/>
</dbReference>
<keyword evidence="3 7" id="KW-0479">Metal-binding</keyword>
<dbReference type="Gene3D" id="3.30.70.360">
    <property type="match status" value="1"/>
</dbReference>
<dbReference type="Pfam" id="PF01546">
    <property type="entry name" value="Peptidase_M20"/>
    <property type="match status" value="1"/>
</dbReference>
<dbReference type="InterPro" id="IPR002933">
    <property type="entry name" value="Peptidase_M20"/>
</dbReference>
<comment type="similarity">
    <text evidence="1">Belongs to the peptidase M20A family.</text>
</comment>
<dbReference type="PANTHER" id="PTHR45962">
    <property type="entry name" value="N-FATTY-ACYL-AMINO ACID SYNTHASE/HYDROLASE PM20D1"/>
    <property type="match status" value="1"/>
</dbReference>